<evidence type="ECO:0000256" key="1">
    <source>
        <dbReference type="ARBA" id="ARBA00023015"/>
    </source>
</evidence>
<dbReference type="GO" id="GO:0043200">
    <property type="term" value="P:response to amino acid"/>
    <property type="evidence" value="ECO:0007669"/>
    <property type="project" value="TreeGrafter"/>
</dbReference>
<dbReference type="CDD" id="cd00090">
    <property type="entry name" value="HTH_ARSR"/>
    <property type="match status" value="1"/>
</dbReference>
<keyword evidence="2" id="KW-0238">DNA-binding</keyword>
<dbReference type="HOGENOM" id="CLU_091233_5_3_6"/>
<dbReference type="GO" id="GO:0006355">
    <property type="term" value="P:regulation of DNA-templated transcription"/>
    <property type="evidence" value="ECO:0007669"/>
    <property type="project" value="UniProtKB-ARBA"/>
</dbReference>
<dbReference type="PANTHER" id="PTHR30154">
    <property type="entry name" value="LEUCINE-RESPONSIVE REGULATORY PROTEIN"/>
    <property type="match status" value="1"/>
</dbReference>
<evidence type="ECO:0000256" key="3">
    <source>
        <dbReference type="ARBA" id="ARBA00023163"/>
    </source>
</evidence>
<feature type="domain" description="HTH asnC-type" evidence="4">
    <location>
        <begin position="2"/>
        <end position="64"/>
    </location>
</feature>
<name>Q1MZU7_9GAMM</name>
<organism evidence="5 6">
    <name type="scientific">Bermanella marisrubri</name>
    <dbReference type="NCBI Taxonomy" id="207949"/>
    <lineage>
        <taxon>Bacteria</taxon>
        <taxon>Pseudomonadati</taxon>
        <taxon>Pseudomonadota</taxon>
        <taxon>Gammaproteobacteria</taxon>
        <taxon>Oceanospirillales</taxon>
        <taxon>Oceanospirillaceae</taxon>
        <taxon>Bermanella</taxon>
    </lineage>
</organism>
<dbReference type="PRINTS" id="PR00033">
    <property type="entry name" value="HTHASNC"/>
</dbReference>
<dbReference type="AlphaFoldDB" id="Q1MZU7"/>
<proteinExistence type="predicted"/>
<dbReference type="SUPFAM" id="SSF46785">
    <property type="entry name" value="Winged helix' DNA-binding domain"/>
    <property type="match status" value="1"/>
</dbReference>
<dbReference type="PANTHER" id="PTHR30154:SF53">
    <property type="entry name" value="HTH-TYPE TRANSCRIPTIONAL REGULATOR LRPC"/>
    <property type="match status" value="1"/>
</dbReference>
<evidence type="ECO:0000313" key="5">
    <source>
        <dbReference type="EMBL" id="EAT11460.1"/>
    </source>
</evidence>
<dbReference type="GO" id="GO:0043565">
    <property type="term" value="F:sequence-specific DNA binding"/>
    <property type="evidence" value="ECO:0007669"/>
    <property type="project" value="InterPro"/>
</dbReference>
<dbReference type="Proteomes" id="UP000004263">
    <property type="component" value="Unassembled WGS sequence"/>
</dbReference>
<sequence>MINDKDQTLLEILQKNARISISELARTLGISRTTAQHRLERLEHSGIIEGYRVNLGSTYLKALVAAHVSIKVKQKLTMETCEQLHKLSAVHALHAISGEFDLIAELQAASLEQLNGILDEIGDLPGVERTASSVILETKFRR</sequence>
<dbReference type="SUPFAM" id="SSF54909">
    <property type="entry name" value="Dimeric alpha+beta barrel"/>
    <property type="match status" value="1"/>
</dbReference>
<dbReference type="InterPro" id="IPR036388">
    <property type="entry name" value="WH-like_DNA-bd_sf"/>
</dbReference>
<gene>
    <name evidence="5" type="ORF">RED65_04615</name>
</gene>
<reference evidence="5 6" key="1">
    <citation type="submission" date="2006-03" db="EMBL/GenBank/DDBJ databases">
        <authorList>
            <person name="Pinhassi J."/>
            <person name="Pedros-Alio C."/>
            <person name="Ferriera S."/>
            <person name="Johnson J."/>
            <person name="Kravitz S."/>
            <person name="Halpern A."/>
            <person name="Remington K."/>
            <person name="Beeson K."/>
            <person name="Tran B."/>
            <person name="Rogers Y.-H."/>
            <person name="Friedman R."/>
            <person name="Venter J.C."/>
        </authorList>
    </citation>
    <scope>NUCLEOTIDE SEQUENCE [LARGE SCALE GENOMIC DNA]</scope>
    <source>
        <strain evidence="5 6">RED65</strain>
    </source>
</reference>
<dbReference type="SMART" id="SM00344">
    <property type="entry name" value="HTH_ASNC"/>
    <property type="match status" value="1"/>
</dbReference>
<dbReference type="EMBL" id="AAQH01000017">
    <property type="protein sequence ID" value="EAT11460.1"/>
    <property type="molecule type" value="Genomic_DNA"/>
</dbReference>
<accession>Q1MZU7</accession>
<evidence type="ECO:0000256" key="2">
    <source>
        <dbReference type="ARBA" id="ARBA00023125"/>
    </source>
</evidence>
<dbReference type="InterPro" id="IPR019888">
    <property type="entry name" value="Tscrpt_reg_AsnC-like"/>
</dbReference>
<dbReference type="GO" id="GO:0005829">
    <property type="term" value="C:cytosol"/>
    <property type="evidence" value="ECO:0007669"/>
    <property type="project" value="TreeGrafter"/>
</dbReference>
<keyword evidence="3" id="KW-0804">Transcription</keyword>
<evidence type="ECO:0000259" key="4">
    <source>
        <dbReference type="PROSITE" id="PS50956"/>
    </source>
</evidence>
<dbReference type="RefSeq" id="WP_007016533.1">
    <property type="nucleotide sequence ID" value="NZ_AAQH01000017.1"/>
</dbReference>
<dbReference type="PROSITE" id="PS00519">
    <property type="entry name" value="HTH_ASNC_1"/>
    <property type="match status" value="1"/>
</dbReference>
<protein>
    <submittedName>
        <fullName evidence="5">Putative transcriptional regulator, AsnC family protein</fullName>
    </submittedName>
</protein>
<keyword evidence="6" id="KW-1185">Reference proteome</keyword>
<dbReference type="InterPro" id="IPR000485">
    <property type="entry name" value="AsnC-type_HTH_dom"/>
</dbReference>
<dbReference type="InterPro" id="IPR019885">
    <property type="entry name" value="Tscrpt_reg_HTH_AsnC-type_CS"/>
</dbReference>
<dbReference type="InterPro" id="IPR036390">
    <property type="entry name" value="WH_DNA-bd_sf"/>
</dbReference>
<evidence type="ECO:0000313" key="6">
    <source>
        <dbReference type="Proteomes" id="UP000004263"/>
    </source>
</evidence>
<dbReference type="STRING" id="207949.RED65_04615"/>
<keyword evidence="1" id="KW-0805">Transcription regulation</keyword>
<dbReference type="PROSITE" id="PS50956">
    <property type="entry name" value="HTH_ASNC_2"/>
    <property type="match status" value="1"/>
</dbReference>
<dbReference type="Gene3D" id="1.10.10.10">
    <property type="entry name" value="Winged helix-like DNA-binding domain superfamily/Winged helix DNA-binding domain"/>
    <property type="match status" value="1"/>
</dbReference>
<dbReference type="InterPro" id="IPR011991">
    <property type="entry name" value="ArsR-like_HTH"/>
</dbReference>
<dbReference type="Gene3D" id="3.30.70.920">
    <property type="match status" value="1"/>
</dbReference>
<comment type="caution">
    <text evidence="5">The sequence shown here is derived from an EMBL/GenBank/DDBJ whole genome shotgun (WGS) entry which is preliminary data.</text>
</comment>
<dbReference type="InterPro" id="IPR011008">
    <property type="entry name" value="Dimeric_a/b-barrel"/>
</dbReference>
<dbReference type="Pfam" id="PF13412">
    <property type="entry name" value="HTH_24"/>
    <property type="match status" value="1"/>
</dbReference>
<dbReference type="OrthoDB" id="5476at2"/>
<dbReference type="InterPro" id="IPR019887">
    <property type="entry name" value="Tscrpt_reg_AsnC/Lrp_C"/>
</dbReference>
<dbReference type="Pfam" id="PF01037">
    <property type="entry name" value="AsnC_trans_reg"/>
    <property type="match status" value="1"/>
</dbReference>